<reference evidence="1" key="1">
    <citation type="submission" date="2022-07" db="EMBL/GenBank/DDBJ databases">
        <authorList>
            <person name="Trinca V."/>
            <person name="Uliana J.V.C."/>
            <person name="Torres T.T."/>
            <person name="Ward R.J."/>
            <person name="Monesi N."/>
        </authorList>
    </citation>
    <scope>NUCLEOTIDE SEQUENCE</scope>
    <source>
        <strain evidence="1">HSMRA1968</strain>
        <tissue evidence="1">Whole embryos</tissue>
    </source>
</reference>
<accession>A0A9Q0NBK3</accession>
<dbReference type="Proteomes" id="UP001151699">
    <property type="component" value="Chromosome A"/>
</dbReference>
<gene>
    <name evidence="1" type="ORF">Bhyg_01839</name>
</gene>
<name>A0A9Q0NBK3_9DIPT</name>
<evidence type="ECO:0000313" key="2">
    <source>
        <dbReference type="Proteomes" id="UP001151699"/>
    </source>
</evidence>
<keyword evidence="2" id="KW-1185">Reference proteome</keyword>
<sequence>MISTSTLCHVSSMLNGSVMPYLQLTDAGSITVQKDVKGAITHTNKGVVRRMFVVNEPFSQATTQSNFRVITTGSAASSISQHKKQDILSMACDYFYDSNDNNPTNNNEVHVQWKFLS</sequence>
<dbReference type="AlphaFoldDB" id="A0A9Q0NBK3"/>
<protein>
    <submittedName>
        <fullName evidence="1">Uncharacterized protein</fullName>
    </submittedName>
</protein>
<evidence type="ECO:0000313" key="1">
    <source>
        <dbReference type="EMBL" id="KAJ6646626.1"/>
    </source>
</evidence>
<organism evidence="1 2">
    <name type="scientific">Pseudolycoriella hygida</name>
    <dbReference type="NCBI Taxonomy" id="35572"/>
    <lineage>
        <taxon>Eukaryota</taxon>
        <taxon>Metazoa</taxon>
        <taxon>Ecdysozoa</taxon>
        <taxon>Arthropoda</taxon>
        <taxon>Hexapoda</taxon>
        <taxon>Insecta</taxon>
        <taxon>Pterygota</taxon>
        <taxon>Neoptera</taxon>
        <taxon>Endopterygota</taxon>
        <taxon>Diptera</taxon>
        <taxon>Nematocera</taxon>
        <taxon>Sciaroidea</taxon>
        <taxon>Sciaridae</taxon>
        <taxon>Pseudolycoriella</taxon>
    </lineage>
</organism>
<comment type="caution">
    <text evidence="1">The sequence shown here is derived from an EMBL/GenBank/DDBJ whole genome shotgun (WGS) entry which is preliminary data.</text>
</comment>
<proteinExistence type="predicted"/>
<dbReference type="OrthoDB" id="8117402at2759"/>
<dbReference type="EMBL" id="WJQU01000001">
    <property type="protein sequence ID" value="KAJ6646626.1"/>
    <property type="molecule type" value="Genomic_DNA"/>
</dbReference>